<sequence length="302" mass="32841">MSLRANSYFNLALCILLWASIPVASKKILAELNNIQMLFFSTVFSALALGALVVGQRKATSLVRYSLRDYARLGGLGFLGAFLYYVLLYGAFARTSAAEGFVLAYTWPILVSLLAVPLLGQKLSALRLIAIAISFCGVAAVVTRGRMLEFQMENLAGNLLALCGALVFALFSVLGRRAAYDLTLAAFVYFCTALVCAGASILIQGQLPLPSLSVWGWILYNGLLVNGVSYLFWFRALEHGDTFVVSNLLYLTPALSLPLVRFFLNESVEWSAVSGLTLIVFGILVQSWPKLAASTRSQSPHE</sequence>
<keyword evidence="5 7" id="KW-1133">Transmembrane helix</keyword>
<proteinExistence type="inferred from homology"/>
<evidence type="ECO:0000256" key="4">
    <source>
        <dbReference type="ARBA" id="ARBA00022692"/>
    </source>
</evidence>
<feature type="domain" description="EamA" evidence="8">
    <location>
        <begin position="156"/>
        <end position="285"/>
    </location>
</feature>
<feature type="transmembrane region" description="Helical" evidence="7">
    <location>
        <begin position="182"/>
        <end position="203"/>
    </location>
</feature>
<dbReference type="AlphaFoldDB" id="A0A6B0YNH6"/>
<dbReference type="Gene3D" id="1.10.3730.20">
    <property type="match status" value="1"/>
</dbReference>
<feature type="transmembrane region" description="Helical" evidence="7">
    <location>
        <begin position="215"/>
        <end position="233"/>
    </location>
</feature>
<evidence type="ECO:0000256" key="3">
    <source>
        <dbReference type="ARBA" id="ARBA00022475"/>
    </source>
</evidence>
<evidence type="ECO:0000256" key="5">
    <source>
        <dbReference type="ARBA" id="ARBA00022989"/>
    </source>
</evidence>
<feature type="transmembrane region" description="Helical" evidence="7">
    <location>
        <begin position="100"/>
        <end position="119"/>
    </location>
</feature>
<accession>A0A6B0YNH6</accession>
<dbReference type="GO" id="GO:0005886">
    <property type="term" value="C:plasma membrane"/>
    <property type="evidence" value="ECO:0007669"/>
    <property type="project" value="UniProtKB-SubCell"/>
</dbReference>
<dbReference type="InterPro" id="IPR050638">
    <property type="entry name" value="AA-Vitamin_Transporters"/>
</dbReference>
<comment type="similarity">
    <text evidence="2">Belongs to the EamA transporter family.</text>
</comment>
<keyword evidence="3" id="KW-1003">Cell membrane</keyword>
<feature type="transmembrane region" description="Helical" evidence="7">
    <location>
        <begin position="245"/>
        <end position="264"/>
    </location>
</feature>
<dbReference type="InterPro" id="IPR037185">
    <property type="entry name" value="EmrE-like"/>
</dbReference>
<dbReference type="Pfam" id="PF00892">
    <property type="entry name" value="EamA"/>
    <property type="match status" value="2"/>
</dbReference>
<evidence type="ECO:0000256" key="1">
    <source>
        <dbReference type="ARBA" id="ARBA00004651"/>
    </source>
</evidence>
<keyword evidence="6 7" id="KW-0472">Membrane</keyword>
<gene>
    <name evidence="9" type="ORF">F4Y42_03530</name>
</gene>
<evidence type="ECO:0000256" key="6">
    <source>
        <dbReference type="ARBA" id="ARBA00023136"/>
    </source>
</evidence>
<dbReference type="InterPro" id="IPR000620">
    <property type="entry name" value="EamA_dom"/>
</dbReference>
<name>A0A6B0YNH6_9CHLR</name>
<feature type="transmembrane region" description="Helical" evidence="7">
    <location>
        <begin position="270"/>
        <end position="288"/>
    </location>
</feature>
<evidence type="ECO:0000259" key="8">
    <source>
        <dbReference type="Pfam" id="PF00892"/>
    </source>
</evidence>
<dbReference type="SUPFAM" id="SSF103481">
    <property type="entry name" value="Multidrug resistance efflux transporter EmrE"/>
    <property type="match status" value="2"/>
</dbReference>
<organism evidence="9">
    <name type="scientific">Caldilineaceae bacterium SB0664_bin_27</name>
    <dbReference type="NCBI Taxonomy" id="2605260"/>
    <lineage>
        <taxon>Bacteria</taxon>
        <taxon>Bacillati</taxon>
        <taxon>Chloroflexota</taxon>
        <taxon>Caldilineae</taxon>
        <taxon>Caldilineales</taxon>
        <taxon>Caldilineaceae</taxon>
    </lineage>
</organism>
<dbReference type="PANTHER" id="PTHR32322">
    <property type="entry name" value="INNER MEMBRANE TRANSPORTER"/>
    <property type="match status" value="1"/>
</dbReference>
<feature type="transmembrane region" description="Helical" evidence="7">
    <location>
        <begin position="35"/>
        <end position="55"/>
    </location>
</feature>
<dbReference type="PANTHER" id="PTHR32322:SF18">
    <property type="entry name" value="S-ADENOSYLMETHIONINE_S-ADENOSYLHOMOCYSTEINE TRANSPORTER"/>
    <property type="match status" value="1"/>
</dbReference>
<evidence type="ECO:0000256" key="2">
    <source>
        <dbReference type="ARBA" id="ARBA00007362"/>
    </source>
</evidence>
<evidence type="ECO:0000256" key="7">
    <source>
        <dbReference type="SAM" id="Phobius"/>
    </source>
</evidence>
<keyword evidence="4 7" id="KW-0812">Transmembrane</keyword>
<feature type="domain" description="EamA" evidence="8">
    <location>
        <begin position="10"/>
        <end position="142"/>
    </location>
</feature>
<feature type="transmembrane region" description="Helical" evidence="7">
    <location>
        <begin position="126"/>
        <end position="143"/>
    </location>
</feature>
<comment type="caution">
    <text evidence="9">The sequence shown here is derived from an EMBL/GenBank/DDBJ whole genome shotgun (WGS) entry which is preliminary data.</text>
</comment>
<comment type="subcellular location">
    <subcellularLocation>
        <location evidence="1">Cell membrane</location>
        <topology evidence="1">Multi-pass membrane protein</topology>
    </subcellularLocation>
</comment>
<feature type="transmembrane region" description="Helical" evidence="7">
    <location>
        <begin position="155"/>
        <end position="175"/>
    </location>
</feature>
<dbReference type="EMBL" id="VXRG01000034">
    <property type="protein sequence ID" value="MXY92500.1"/>
    <property type="molecule type" value="Genomic_DNA"/>
</dbReference>
<reference evidence="9" key="1">
    <citation type="submission" date="2019-09" db="EMBL/GenBank/DDBJ databases">
        <title>Characterisation of the sponge microbiome using genome-centric metagenomics.</title>
        <authorList>
            <person name="Engelberts J.P."/>
            <person name="Robbins S.J."/>
            <person name="De Goeij J.M."/>
            <person name="Aranda M."/>
            <person name="Bell S.C."/>
            <person name="Webster N.S."/>
        </authorList>
    </citation>
    <scope>NUCLEOTIDE SEQUENCE</scope>
    <source>
        <strain evidence="9">SB0664_bin_27</strain>
    </source>
</reference>
<evidence type="ECO:0000313" key="9">
    <source>
        <dbReference type="EMBL" id="MXY92500.1"/>
    </source>
</evidence>
<protein>
    <submittedName>
        <fullName evidence="9">DMT family transporter</fullName>
    </submittedName>
</protein>
<feature type="transmembrane region" description="Helical" evidence="7">
    <location>
        <begin position="76"/>
        <end position="94"/>
    </location>
</feature>